<accession>W4QGQ1</accession>
<keyword evidence="2" id="KW-1185">Reference proteome</keyword>
<protein>
    <submittedName>
        <fullName evidence="1">Uncharacterized protein</fullName>
    </submittedName>
</protein>
<dbReference type="Proteomes" id="UP000018895">
    <property type="component" value="Unassembled WGS sequence"/>
</dbReference>
<dbReference type="EMBL" id="BAUU01000011">
    <property type="protein sequence ID" value="GAE30494.1"/>
    <property type="molecule type" value="Genomic_DNA"/>
</dbReference>
<name>W4QGQ1_9BACI</name>
<dbReference type="AlphaFoldDB" id="W4QGQ1"/>
<evidence type="ECO:0000313" key="1">
    <source>
        <dbReference type="EMBL" id="GAE30494.1"/>
    </source>
</evidence>
<dbReference type="STRING" id="1236971.JCM9152_1902"/>
<gene>
    <name evidence="1" type="ORF">JCM9152_1902</name>
</gene>
<organism evidence="1 2">
    <name type="scientific">Halalkalibacter hemicellulosilyticusJCM 9152</name>
    <dbReference type="NCBI Taxonomy" id="1236971"/>
    <lineage>
        <taxon>Bacteria</taxon>
        <taxon>Bacillati</taxon>
        <taxon>Bacillota</taxon>
        <taxon>Bacilli</taxon>
        <taxon>Bacillales</taxon>
        <taxon>Bacillaceae</taxon>
        <taxon>Halalkalibacter</taxon>
    </lineage>
</organism>
<comment type="caution">
    <text evidence="1">The sequence shown here is derived from an EMBL/GenBank/DDBJ whole genome shotgun (WGS) entry which is preliminary data.</text>
</comment>
<sequence>MGSGDWIKIEDDYEGDLLTEFSDGMFLVGKDIEPGTYRSDGSGYWARLNSFSGNLDSIIANDNYEGSAIVEISENDLGFESFGGGNWTKTD</sequence>
<evidence type="ECO:0000313" key="2">
    <source>
        <dbReference type="Proteomes" id="UP000018895"/>
    </source>
</evidence>
<dbReference type="RefSeq" id="WP_052015779.1">
    <property type="nucleotide sequence ID" value="NZ_BAUU01000011.1"/>
</dbReference>
<proteinExistence type="predicted"/>
<dbReference type="OrthoDB" id="1650483at2"/>
<reference evidence="1" key="1">
    <citation type="journal article" date="2014" name="Genome Announc.">
        <title>Draft Genome Sequences of Three Alkaliphilic Bacillus Strains, Bacillus wakoensis JCM 9140T, Bacillus akibai JCM 9157T, and Bacillus hemicellulosilyticus JCM 9152T.</title>
        <authorList>
            <person name="Yuki M."/>
            <person name="Oshima K."/>
            <person name="Suda W."/>
            <person name="Oshida Y."/>
            <person name="Kitamura K."/>
            <person name="Iida T."/>
            <person name="Hattori M."/>
            <person name="Ohkuma M."/>
        </authorList>
    </citation>
    <scope>NUCLEOTIDE SEQUENCE [LARGE SCALE GENOMIC DNA]</scope>
    <source>
        <strain evidence="1">JCM 9152</strain>
    </source>
</reference>